<feature type="binding site" evidence="4">
    <location>
        <position position="215"/>
    </location>
    <ligand>
        <name>Mg(2+)</name>
        <dbReference type="ChEBI" id="CHEBI:18420"/>
        <label>1</label>
    </ligand>
</feature>
<feature type="domain" description="GS catalytic" evidence="10">
    <location>
        <begin position="107"/>
        <end position="471"/>
    </location>
</feature>
<dbReference type="Pfam" id="PF00120">
    <property type="entry name" value="Gln-synt_C"/>
    <property type="match status" value="1"/>
</dbReference>
<dbReference type="InterPro" id="IPR036651">
    <property type="entry name" value="Gln_synt_N_sf"/>
</dbReference>
<dbReference type="InterPro" id="IPR014746">
    <property type="entry name" value="Gln_synth/guanido_kin_cat_dom"/>
</dbReference>
<dbReference type="GO" id="GO:0019740">
    <property type="term" value="P:nitrogen utilization"/>
    <property type="evidence" value="ECO:0007669"/>
    <property type="project" value="TreeGrafter"/>
</dbReference>
<dbReference type="PROSITE" id="PS51987">
    <property type="entry name" value="GS_CATALYTIC"/>
    <property type="match status" value="1"/>
</dbReference>
<feature type="binding site" evidence="3">
    <location>
        <position position="342"/>
    </location>
    <ligand>
        <name>ATP</name>
        <dbReference type="ChEBI" id="CHEBI:30616"/>
    </ligand>
</feature>
<dbReference type="GO" id="GO:0005737">
    <property type="term" value="C:cytoplasm"/>
    <property type="evidence" value="ECO:0007669"/>
    <property type="project" value="TreeGrafter"/>
</dbReference>
<evidence type="ECO:0000256" key="2">
    <source>
        <dbReference type="PIRSR" id="PIRSR604809-1"/>
    </source>
</evidence>
<feature type="binding site" evidence="4">
    <location>
        <position position="360"/>
    </location>
    <ligand>
        <name>Mg(2+)</name>
        <dbReference type="ChEBI" id="CHEBI:18420"/>
        <label>1</label>
    </ligand>
</feature>
<feature type="binding site" evidence="4">
    <location>
        <position position="132"/>
    </location>
    <ligand>
        <name>Mg(2+)</name>
        <dbReference type="ChEBI" id="CHEBI:18420"/>
        <label>1</label>
    </ligand>
</feature>
<feature type="binding site" evidence="2">
    <location>
        <position position="330"/>
    </location>
    <ligand>
        <name>L-glutamate</name>
        <dbReference type="ChEBI" id="CHEBI:29985"/>
    </ligand>
</feature>
<evidence type="ECO:0000256" key="3">
    <source>
        <dbReference type="PIRSR" id="PIRSR604809-2"/>
    </source>
</evidence>
<keyword evidence="4" id="KW-0460">Magnesium</keyword>
<dbReference type="OrthoDB" id="9807095at2"/>
<feature type="binding site" evidence="2">
    <location>
        <position position="342"/>
    </location>
    <ligand>
        <name>L-glutamate</name>
        <dbReference type="ChEBI" id="CHEBI:29985"/>
    </ligand>
</feature>
<dbReference type="Gene3D" id="3.30.590.10">
    <property type="entry name" value="Glutamine synthetase/guanido kinase, catalytic domain"/>
    <property type="match status" value="1"/>
</dbReference>
<dbReference type="SUPFAM" id="SSF55931">
    <property type="entry name" value="Glutamine synthetase/guanido kinase"/>
    <property type="match status" value="1"/>
</dbReference>
<dbReference type="RefSeq" id="WP_122244680.1">
    <property type="nucleotide sequence ID" value="NZ_RDQJ01000006.1"/>
</dbReference>
<evidence type="ECO:0000256" key="7">
    <source>
        <dbReference type="RuleBase" id="RU000384"/>
    </source>
</evidence>
<evidence type="ECO:0000313" key="12">
    <source>
        <dbReference type="Proteomes" id="UP000275180"/>
    </source>
</evidence>
<keyword evidence="4" id="KW-0479">Metal-binding</keyword>
<comment type="similarity">
    <text evidence="1 6 7">Belongs to the glutamine synthetase family.</text>
</comment>
<feature type="binding site" evidence="2">
    <location>
        <begin position="267"/>
        <end position="268"/>
    </location>
    <ligand>
        <name>L-glutamate</name>
        <dbReference type="ChEBI" id="CHEBI:29985"/>
    </ligand>
</feature>
<evidence type="ECO:0000256" key="8">
    <source>
        <dbReference type="RuleBase" id="RU004356"/>
    </source>
</evidence>
<feature type="binding site" evidence="3">
    <location>
        <begin position="274"/>
        <end position="276"/>
    </location>
    <ligand>
        <name>ATP</name>
        <dbReference type="ChEBI" id="CHEBI:30616"/>
    </ligand>
</feature>
<organism evidence="11 12">
    <name type="scientific">Vandammella animalimorsus</name>
    <dbReference type="NCBI Taxonomy" id="2029117"/>
    <lineage>
        <taxon>Bacteria</taxon>
        <taxon>Pseudomonadati</taxon>
        <taxon>Pseudomonadota</taxon>
        <taxon>Betaproteobacteria</taxon>
        <taxon>Burkholderiales</taxon>
        <taxon>Comamonadaceae</taxon>
        <taxon>Vandammella</taxon>
    </lineage>
</organism>
<dbReference type="PROSITE" id="PS00180">
    <property type="entry name" value="GLNA_1"/>
    <property type="match status" value="1"/>
</dbReference>
<dbReference type="Gene3D" id="3.10.20.70">
    <property type="entry name" value="Glutamine synthetase, N-terminal domain"/>
    <property type="match status" value="1"/>
</dbReference>
<dbReference type="InterPro" id="IPR008147">
    <property type="entry name" value="Gln_synt_N"/>
</dbReference>
<sequence>MAKTVDDVMAMVEENEIKFVDFRFTDTRGKEQHVTVPVSHFDEDKFHSGHAFDGSSMPGWKGVEASDMLLMPDPDTANIDPFFQEPTLFLTCDVVDPADGTPYERDPRSIAKRAEAYLKASGLGDTAYFGPEPEFFLFDGVRWENSPGKASFEIEEYEAPWNSGAKLEGGNRGHRPGPKGGYVPVPPVDSTQDMRAEMSLVLESLGIPVEVFHHEVGAAGQNEIGTQFSTLVKRADWTQLQKYVIHNVANLYGKTATFMPKPIVGDNGSGMHVHQSVWKDGKNLFAGDGYAGLSDFALYYIGGLIKHARALNAITNPGTNSYKRLVPGFEAPVKLAYSAKNRSASIRVPFVTNPKARRVEARFPDPLMNPYLGFAALLMAGLDGVENKIHPGEAATKDLYHLPPEEDALIPTVCHSLDQALEALDADRAFLTKGGVFTDAMLDAYIELKMGEVTRFRQAVHPLEFEMYYSL</sequence>
<dbReference type="GO" id="GO:0016020">
    <property type="term" value="C:membrane"/>
    <property type="evidence" value="ECO:0007669"/>
    <property type="project" value="TreeGrafter"/>
</dbReference>
<keyword evidence="3 8" id="KW-0547">Nucleotide-binding</keyword>
<dbReference type="Pfam" id="PF03951">
    <property type="entry name" value="Gln-synt_N"/>
    <property type="match status" value="1"/>
</dbReference>
<feature type="domain" description="GS beta-grasp" evidence="9">
    <location>
        <begin position="15"/>
        <end position="100"/>
    </location>
</feature>
<evidence type="ECO:0000313" key="11">
    <source>
        <dbReference type="EMBL" id="RMX15723.1"/>
    </source>
</evidence>
<dbReference type="PROSITE" id="PS51986">
    <property type="entry name" value="GS_BETA_GRASP"/>
    <property type="match status" value="1"/>
</dbReference>
<dbReference type="GO" id="GO:0006542">
    <property type="term" value="P:glutamine biosynthetic process"/>
    <property type="evidence" value="ECO:0007669"/>
    <property type="project" value="InterPro"/>
</dbReference>
<dbReference type="PANTHER" id="PTHR43407">
    <property type="entry name" value="GLUTAMINE SYNTHETASE"/>
    <property type="match status" value="1"/>
</dbReference>
<gene>
    <name evidence="11" type="primary">glnA</name>
    <name evidence="11" type="ORF">EBQ34_06340</name>
</gene>
<evidence type="ECO:0000259" key="9">
    <source>
        <dbReference type="PROSITE" id="PS51986"/>
    </source>
</evidence>
<proteinExistence type="inferred from homology"/>
<protein>
    <recommendedName>
        <fullName evidence="8">Glutamine synthetase</fullName>
        <ecNumber evidence="8">6.3.1.2</ecNumber>
    </recommendedName>
</protein>
<feature type="binding site" evidence="2">
    <location>
        <position position="362"/>
    </location>
    <ligand>
        <name>L-glutamate</name>
        <dbReference type="ChEBI" id="CHEBI:29985"/>
    </ligand>
</feature>
<evidence type="ECO:0000256" key="5">
    <source>
        <dbReference type="PIRSR" id="PIRSR604809-50"/>
    </source>
</evidence>
<dbReference type="GO" id="GO:0046872">
    <property type="term" value="F:metal ion binding"/>
    <property type="evidence" value="ECO:0007669"/>
    <property type="project" value="UniProtKB-KW"/>
</dbReference>
<dbReference type="SUPFAM" id="SSF54368">
    <property type="entry name" value="Glutamine synthetase, N-terminal domain"/>
    <property type="match status" value="1"/>
</dbReference>
<keyword evidence="3 8" id="KW-0067">ATP-binding</keyword>
<dbReference type="InterPro" id="IPR027302">
    <property type="entry name" value="Gln_synth_N_conserv_site"/>
</dbReference>
<name>A0A3M6RKC8_9BURK</name>
<dbReference type="SMART" id="SM01230">
    <property type="entry name" value="Gln-synt_C"/>
    <property type="match status" value="1"/>
</dbReference>
<comment type="caution">
    <text evidence="11">The sequence shown here is derived from an EMBL/GenBank/DDBJ whole genome shotgun (WGS) entry which is preliminary data.</text>
</comment>
<feature type="binding site" evidence="2">
    <location>
        <position position="324"/>
    </location>
    <ligand>
        <name>L-glutamate</name>
        <dbReference type="ChEBI" id="CHEBI:29985"/>
    </ligand>
</feature>
<comment type="cofactor">
    <cofactor evidence="4">
        <name>Mg(2+)</name>
        <dbReference type="ChEBI" id="CHEBI:18420"/>
    </cofactor>
    <text evidence="4">Binds 2 Mg(2+) ions per subunit.</text>
</comment>
<feature type="binding site" evidence="4">
    <location>
        <position position="134"/>
    </location>
    <ligand>
        <name>Mg(2+)</name>
        <dbReference type="ChEBI" id="CHEBI:18420"/>
        <label>1</label>
    </ligand>
</feature>
<evidence type="ECO:0000259" key="10">
    <source>
        <dbReference type="PROSITE" id="PS51987"/>
    </source>
</evidence>
<accession>A0A3M6RKC8</accession>
<dbReference type="PROSITE" id="PS00181">
    <property type="entry name" value="GLNA_ATP"/>
    <property type="match status" value="1"/>
</dbReference>
<dbReference type="FunFam" id="3.10.20.70:FF:000001">
    <property type="entry name" value="Glutamine synthetase"/>
    <property type="match status" value="1"/>
</dbReference>
<comment type="catalytic activity">
    <reaction evidence="8">
        <text>L-glutamate + NH4(+) + ATP = L-glutamine + ADP + phosphate + H(+)</text>
        <dbReference type="Rhea" id="RHEA:16169"/>
        <dbReference type="ChEBI" id="CHEBI:15378"/>
        <dbReference type="ChEBI" id="CHEBI:28938"/>
        <dbReference type="ChEBI" id="CHEBI:29985"/>
        <dbReference type="ChEBI" id="CHEBI:30616"/>
        <dbReference type="ChEBI" id="CHEBI:43474"/>
        <dbReference type="ChEBI" id="CHEBI:58359"/>
        <dbReference type="ChEBI" id="CHEBI:456216"/>
        <dbReference type="EC" id="6.3.1.2"/>
    </reaction>
</comment>
<dbReference type="InterPro" id="IPR004809">
    <property type="entry name" value="Gln_synth_I"/>
</dbReference>
<dbReference type="GO" id="GO:0004356">
    <property type="term" value="F:glutamine synthetase activity"/>
    <property type="evidence" value="ECO:0007669"/>
    <property type="project" value="UniProtKB-EC"/>
</dbReference>
<feature type="binding site" evidence="3">
    <location>
        <position position="210"/>
    </location>
    <ligand>
        <name>ATP</name>
        <dbReference type="ChEBI" id="CHEBI:30616"/>
    </ligand>
</feature>
<evidence type="ECO:0000256" key="4">
    <source>
        <dbReference type="PIRSR" id="PIRSR604809-3"/>
    </source>
</evidence>
<dbReference type="PANTHER" id="PTHR43407:SF2">
    <property type="entry name" value="GLUTAMINE SYNTHETASE"/>
    <property type="match status" value="1"/>
</dbReference>
<evidence type="ECO:0000256" key="1">
    <source>
        <dbReference type="ARBA" id="ARBA00009897"/>
    </source>
</evidence>
<dbReference type="InterPro" id="IPR027303">
    <property type="entry name" value="Gln_synth_gly_rich_site"/>
</dbReference>
<dbReference type="InterPro" id="IPR008146">
    <property type="entry name" value="Gln_synth_cat_dom"/>
</dbReference>
<feature type="modified residue" description="O-AMP-tyrosine" evidence="5">
    <location>
        <position position="400"/>
    </location>
</feature>
<feature type="binding site" evidence="4">
    <location>
        <position position="272"/>
    </location>
    <ligand>
        <name>Mg(2+)</name>
        <dbReference type="ChEBI" id="CHEBI:18420"/>
        <label>1</label>
    </ligand>
</feature>
<reference evidence="11 12" key="1">
    <citation type="submission" date="2018-10" db="EMBL/GenBank/DDBJ databases">
        <title>Comamonadaceae CDC group NO-1 genome sequencing and assembly.</title>
        <authorList>
            <person name="Bernier A.-M."/>
            <person name="Bernard K."/>
        </authorList>
    </citation>
    <scope>NUCLEOTIDE SEQUENCE [LARGE SCALE GENOMIC DNA]</scope>
    <source>
        <strain evidence="11 12">NML180582</strain>
    </source>
</reference>
<dbReference type="EMBL" id="RDQJ01000006">
    <property type="protein sequence ID" value="RMX15723.1"/>
    <property type="molecule type" value="Genomic_DNA"/>
</dbReference>
<evidence type="ECO:0000256" key="6">
    <source>
        <dbReference type="PROSITE-ProRule" id="PRU01330"/>
    </source>
</evidence>
<keyword evidence="8 11" id="KW-0436">Ligase</keyword>
<dbReference type="EC" id="6.3.1.2" evidence="8"/>
<dbReference type="Proteomes" id="UP000275180">
    <property type="component" value="Unassembled WGS sequence"/>
</dbReference>
<dbReference type="FunFam" id="3.30.590.10:FF:000001">
    <property type="entry name" value="Glutamine synthetase"/>
    <property type="match status" value="1"/>
</dbReference>
<dbReference type="AlphaFoldDB" id="A0A3M6RKC8"/>
<keyword evidence="5" id="KW-0597">Phosphoprotein</keyword>
<feature type="binding site" evidence="4">
    <location>
        <position position="223"/>
    </location>
    <ligand>
        <name>Mg(2+)</name>
        <dbReference type="ChEBI" id="CHEBI:18420"/>
        <label>1</label>
    </ligand>
</feature>
<feature type="binding site" evidence="3">
    <location>
        <position position="355"/>
    </location>
    <ligand>
        <name>ATP</name>
        <dbReference type="ChEBI" id="CHEBI:30616"/>
    </ligand>
</feature>
<dbReference type="GO" id="GO:0005524">
    <property type="term" value="F:ATP binding"/>
    <property type="evidence" value="ECO:0007669"/>
    <property type="project" value="UniProtKB-KW"/>
</dbReference>
<dbReference type="NCBIfam" id="TIGR00653">
    <property type="entry name" value="GlnA"/>
    <property type="match status" value="1"/>
</dbReference>